<feature type="domain" description="HTH gntR-type" evidence="4">
    <location>
        <begin position="4"/>
        <end position="71"/>
    </location>
</feature>
<dbReference type="EMBL" id="JBBHJZ010000001">
    <property type="protein sequence ID" value="MEJ5976591.1"/>
    <property type="molecule type" value="Genomic_DNA"/>
</dbReference>
<reference evidence="5 6" key="1">
    <citation type="submission" date="2024-03" db="EMBL/GenBank/DDBJ databases">
        <authorList>
            <person name="Jo J.-H."/>
        </authorList>
    </citation>
    <scope>NUCLEOTIDE SEQUENCE [LARGE SCALE GENOMIC DNA]</scope>
    <source>
        <strain evidence="5 6">PS1R-30</strain>
    </source>
</reference>
<sequence length="200" mass="22282">MSPGRTTQLAYHLLKEQIVSGEWQPGVRLDPAQIARKLGMSATPVRDALHQMLGERLIEAWPREGFKIPIPSEGALRELYGLNGDIAATVLRNLRPMPQTRPPPTDLGPQPRALFDEIAAAANAEYRALLHQTSDRLHRARLVERYLFADHDEEHAALVAAWSNGTMADLSKLMARYHRRRQHDVAGIVAALLKPGTPAR</sequence>
<evidence type="ECO:0000256" key="1">
    <source>
        <dbReference type="ARBA" id="ARBA00023015"/>
    </source>
</evidence>
<evidence type="ECO:0000256" key="3">
    <source>
        <dbReference type="ARBA" id="ARBA00023163"/>
    </source>
</evidence>
<dbReference type="RefSeq" id="WP_339586497.1">
    <property type="nucleotide sequence ID" value="NZ_JBBHJZ010000001.1"/>
</dbReference>
<dbReference type="Gene3D" id="1.10.10.10">
    <property type="entry name" value="Winged helix-like DNA-binding domain superfamily/Winged helix DNA-binding domain"/>
    <property type="match status" value="1"/>
</dbReference>
<dbReference type="SUPFAM" id="SSF46785">
    <property type="entry name" value="Winged helix' DNA-binding domain"/>
    <property type="match status" value="1"/>
</dbReference>
<comment type="caution">
    <text evidence="5">The sequence shown here is derived from an EMBL/GenBank/DDBJ whole genome shotgun (WGS) entry which is preliminary data.</text>
</comment>
<evidence type="ECO:0000256" key="2">
    <source>
        <dbReference type="ARBA" id="ARBA00023125"/>
    </source>
</evidence>
<proteinExistence type="predicted"/>
<keyword evidence="6" id="KW-1185">Reference proteome</keyword>
<dbReference type="Proteomes" id="UP001361239">
    <property type="component" value="Unassembled WGS sequence"/>
</dbReference>
<evidence type="ECO:0000259" key="4">
    <source>
        <dbReference type="PROSITE" id="PS50949"/>
    </source>
</evidence>
<accession>A0ABU8RUA1</accession>
<organism evidence="5 6">
    <name type="scientific">Novosphingobium anseongense</name>
    <dbReference type="NCBI Taxonomy" id="3133436"/>
    <lineage>
        <taxon>Bacteria</taxon>
        <taxon>Pseudomonadati</taxon>
        <taxon>Pseudomonadota</taxon>
        <taxon>Alphaproteobacteria</taxon>
        <taxon>Sphingomonadales</taxon>
        <taxon>Sphingomonadaceae</taxon>
        <taxon>Novosphingobium</taxon>
    </lineage>
</organism>
<dbReference type="InterPro" id="IPR000524">
    <property type="entry name" value="Tscrpt_reg_HTH_GntR"/>
</dbReference>
<evidence type="ECO:0000313" key="5">
    <source>
        <dbReference type="EMBL" id="MEJ5976591.1"/>
    </source>
</evidence>
<keyword evidence="3" id="KW-0804">Transcription</keyword>
<dbReference type="PROSITE" id="PS50949">
    <property type="entry name" value="HTH_GNTR"/>
    <property type="match status" value="1"/>
</dbReference>
<dbReference type="InterPro" id="IPR036390">
    <property type="entry name" value="WH_DNA-bd_sf"/>
</dbReference>
<dbReference type="SMART" id="SM00345">
    <property type="entry name" value="HTH_GNTR"/>
    <property type="match status" value="1"/>
</dbReference>
<name>A0ABU8RUA1_9SPHN</name>
<keyword evidence="2" id="KW-0238">DNA-binding</keyword>
<dbReference type="PANTHER" id="PTHR43537:SF5">
    <property type="entry name" value="UXU OPERON TRANSCRIPTIONAL REGULATOR"/>
    <property type="match status" value="1"/>
</dbReference>
<keyword evidence="1" id="KW-0805">Transcription regulation</keyword>
<dbReference type="Pfam" id="PF00392">
    <property type="entry name" value="GntR"/>
    <property type="match status" value="1"/>
</dbReference>
<protein>
    <submittedName>
        <fullName evidence="5">GntR family transcriptional regulator</fullName>
    </submittedName>
</protein>
<evidence type="ECO:0000313" key="6">
    <source>
        <dbReference type="Proteomes" id="UP001361239"/>
    </source>
</evidence>
<dbReference type="PANTHER" id="PTHR43537">
    <property type="entry name" value="TRANSCRIPTIONAL REGULATOR, GNTR FAMILY"/>
    <property type="match status" value="1"/>
</dbReference>
<gene>
    <name evidence="5" type="ORF">WG901_08095</name>
</gene>
<dbReference type="InterPro" id="IPR036388">
    <property type="entry name" value="WH-like_DNA-bd_sf"/>
</dbReference>